<proteinExistence type="predicted"/>
<keyword evidence="1" id="KW-0812">Transmembrane</keyword>
<feature type="transmembrane region" description="Helical" evidence="1">
    <location>
        <begin position="143"/>
        <end position="165"/>
    </location>
</feature>
<feature type="transmembrane region" description="Helical" evidence="1">
    <location>
        <begin position="117"/>
        <end position="136"/>
    </location>
</feature>
<keyword evidence="1" id="KW-1133">Transmembrane helix</keyword>
<feature type="domain" description="DUF2914" evidence="2">
    <location>
        <begin position="292"/>
        <end position="359"/>
    </location>
</feature>
<evidence type="ECO:0000259" key="2">
    <source>
        <dbReference type="Pfam" id="PF11141"/>
    </source>
</evidence>
<accession>A0A1G2G6Y4</accession>
<comment type="caution">
    <text evidence="3">The sequence shown here is derived from an EMBL/GenBank/DDBJ whole genome shotgun (WGS) entry which is preliminary data.</text>
</comment>
<organism evidence="3 4">
    <name type="scientific">Candidatus Ryanbacteria bacterium RIFCSPHIGHO2_02_FULL_45_13b</name>
    <dbReference type="NCBI Taxonomy" id="1802117"/>
    <lineage>
        <taxon>Bacteria</taxon>
        <taxon>Candidatus Ryaniibacteriota</taxon>
    </lineage>
</organism>
<dbReference type="EMBL" id="MHNN01000018">
    <property type="protein sequence ID" value="OGZ45953.1"/>
    <property type="molecule type" value="Genomic_DNA"/>
</dbReference>
<dbReference type="Pfam" id="PF11141">
    <property type="entry name" value="DUF2914"/>
    <property type="match status" value="1"/>
</dbReference>
<gene>
    <name evidence="3" type="ORF">A3J54_03040</name>
</gene>
<feature type="transmembrane region" description="Helical" evidence="1">
    <location>
        <begin position="45"/>
        <end position="65"/>
    </location>
</feature>
<evidence type="ECO:0000313" key="3">
    <source>
        <dbReference type="EMBL" id="OGZ45953.1"/>
    </source>
</evidence>
<feature type="transmembrane region" description="Helical" evidence="1">
    <location>
        <begin position="171"/>
        <end position="190"/>
    </location>
</feature>
<dbReference type="InterPro" id="IPR022606">
    <property type="entry name" value="DUF2914"/>
</dbReference>
<sequence>MFGFDKEKFQELFDRYERWAFSATMIFGFIVDSLTLTRIDLLFDNLVLLFYLAIAIIGIAITNLYDTGVWRGTPDGVRLLHRIPMYARVISPFLMQYAFGGLLSGFFVFYIRGASLATSWPFLVLLFGLLVGNEFFRTRYQRFTFQVSILFFVLYSYMIFFMPVVVGSMGAWVFLLSGVVSLIVIGLLLYGFSYLMPTAIHYLHRGIVISIGGIFLAVNAMYFLNILPPLPLSLKEAGVYHNITRVPSGYRVVGEEQPWYGFLISREKIHISVGSPVYFYSAVFAPTRITETRIVHHWEYFNEKTDAWVNRTRIEFSIAGGRDGGYRGYSLKTNVEAGLWRVRVETARGQVLGQTSFRVENVPETPVLVEQVF</sequence>
<dbReference type="AlphaFoldDB" id="A0A1G2G6Y4"/>
<keyword evidence="1" id="KW-0472">Membrane</keyword>
<name>A0A1G2G6Y4_9BACT</name>
<dbReference type="STRING" id="1802117.A3J54_03040"/>
<feature type="transmembrane region" description="Helical" evidence="1">
    <location>
        <begin position="86"/>
        <end position="111"/>
    </location>
</feature>
<protein>
    <recommendedName>
        <fullName evidence="2">DUF2914 domain-containing protein</fullName>
    </recommendedName>
</protein>
<feature type="transmembrane region" description="Helical" evidence="1">
    <location>
        <begin position="20"/>
        <end position="39"/>
    </location>
</feature>
<feature type="transmembrane region" description="Helical" evidence="1">
    <location>
        <begin position="202"/>
        <end position="224"/>
    </location>
</feature>
<reference evidence="3 4" key="1">
    <citation type="journal article" date="2016" name="Nat. Commun.">
        <title>Thousands of microbial genomes shed light on interconnected biogeochemical processes in an aquifer system.</title>
        <authorList>
            <person name="Anantharaman K."/>
            <person name="Brown C.T."/>
            <person name="Hug L.A."/>
            <person name="Sharon I."/>
            <person name="Castelle C.J."/>
            <person name="Probst A.J."/>
            <person name="Thomas B.C."/>
            <person name="Singh A."/>
            <person name="Wilkins M.J."/>
            <person name="Karaoz U."/>
            <person name="Brodie E.L."/>
            <person name="Williams K.H."/>
            <person name="Hubbard S.S."/>
            <person name="Banfield J.F."/>
        </authorList>
    </citation>
    <scope>NUCLEOTIDE SEQUENCE [LARGE SCALE GENOMIC DNA]</scope>
</reference>
<dbReference type="Proteomes" id="UP000176576">
    <property type="component" value="Unassembled WGS sequence"/>
</dbReference>
<evidence type="ECO:0000313" key="4">
    <source>
        <dbReference type="Proteomes" id="UP000176576"/>
    </source>
</evidence>
<evidence type="ECO:0000256" key="1">
    <source>
        <dbReference type="SAM" id="Phobius"/>
    </source>
</evidence>